<feature type="compositionally biased region" description="Basic and acidic residues" evidence="1">
    <location>
        <begin position="333"/>
        <end position="343"/>
    </location>
</feature>
<organism evidence="2">
    <name type="scientific">Davidia involucrata</name>
    <name type="common">Dove tree</name>
    <dbReference type="NCBI Taxonomy" id="16924"/>
    <lineage>
        <taxon>Eukaryota</taxon>
        <taxon>Viridiplantae</taxon>
        <taxon>Streptophyta</taxon>
        <taxon>Embryophyta</taxon>
        <taxon>Tracheophyta</taxon>
        <taxon>Spermatophyta</taxon>
        <taxon>Magnoliopsida</taxon>
        <taxon>eudicotyledons</taxon>
        <taxon>Gunneridae</taxon>
        <taxon>Pentapetalae</taxon>
        <taxon>asterids</taxon>
        <taxon>Cornales</taxon>
        <taxon>Nyssaceae</taxon>
        <taxon>Davidia</taxon>
    </lineage>
</organism>
<dbReference type="PANTHER" id="PTHR34451">
    <property type="entry name" value="PHD FINGER FAMILY PROTEIN"/>
    <property type="match status" value="1"/>
</dbReference>
<evidence type="ECO:0000313" key="2">
    <source>
        <dbReference type="EMBL" id="MPA33839.1"/>
    </source>
</evidence>
<gene>
    <name evidence="2" type="ORF">Din_003280</name>
</gene>
<dbReference type="AlphaFoldDB" id="A0A5B6YQ91"/>
<dbReference type="EMBL" id="GHES01003280">
    <property type="protein sequence ID" value="MPA33839.1"/>
    <property type="molecule type" value="Transcribed_RNA"/>
</dbReference>
<accession>A0A5B6YQ91</accession>
<feature type="region of interest" description="Disordered" evidence="1">
    <location>
        <begin position="322"/>
        <end position="343"/>
    </location>
</feature>
<proteinExistence type="predicted"/>
<protein>
    <submittedName>
        <fullName evidence="2">Uncharacterized protein</fullName>
    </submittedName>
</protein>
<evidence type="ECO:0000256" key="1">
    <source>
        <dbReference type="SAM" id="MobiDB-lite"/>
    </source>
</evidence>
<reference evidence="2" key="1">
    <citation type="submission" date="2019-08" db="EMBL/GenBank/DDBJ databases">
        <title>Reference gene set and small RNA set construction with multiple tissues from Davidia involucrata Baill.</title>
        <authorList>
            <person name="Yang H."/>
            <person name="Zhou C."/>
            <person name="Li G."/>
            <person name="Wang J."/>
            <person name="Gao P."/>
            <person name="Wang M."/>
            <person name="Wang R."/>
            <person name="Zhao Y."/>
        </authorList>
    </citation>
    <scope>NUCLEOTIDE SEQUENCE</scope>
    <source>
        <tissue evidence="2">Mixed with DoveR01_LX</tissue>
    </source>
</reference>
<name>A0A5B6YQ91_DAVIN</name>
<sequence length="343" mass="36853">MLMMMKQEPTTPIPTACGNCGVEERRLLHHVRHRGIFRRLCTSCVLKLHPQSFCPTCFLVYDRSPPSNDTVTCYKCYSSSHSHCVGSNVANPYVCPPCANPNLPIFSAKKANDGEGEGGEGNCRVIDQKAARVLLAAARIAAVSMSKAAVAARTEAERRAKEAALTRKRAREALEHVSFLVAKEKLKRKELPTGVSGPGNVGVAATPAAVQNRIGNQRGADGVAGAAEVLASLNAVELREREISHGIRVREQNAGSGPPNNGMAMGVEDNERLRVNPVSQTGAPYVQNDGTVNENEKSANLGHLENHNAQGEKVKNGIFSVSPVGDQHMQNNHGREENLGSQQ</sequence>
<dbReference type="PANTHER" id="PTHR34451:SF7">
    <property type="entry name" value="PHD FINGER FAMILY PROTEIN"/>
    <property type="match status" value="1"/>
</dbReference>